<dbReference type="InterPro" id="IPR001245">
    <property type="entry name" value="Ser-Thr/Tyr_kinase_cat_dom"/>
</dbReference>
<dbReference type="FunFam" id="3.30.200.20:FF:000039">
    <property type="entry name" value="receptor-like protein kinase FERONIA"/>
    <property type="match status" value="1"/>
</dbReference>
<dbReference type="Proteomes" id="UP000245207">
    <property type="component" value="Unassembled WGS sequence"/>
</dbReference>
<keyword evidence="2" id="KW-0808">Transferase</keyword>
<dbReference type="GO" id="GO:0005524">
    <property type="term" value="F:ATP binding"/>
    <property type="evidence" value="ECO:0007669"/>
    <property type="project" value="UniProtKB-UniRule"/>
</dbReference>
<dbReference type="InterPro" id="IPR017441">
    <property type="entry name" value="Protein_kinase_ATP_BS"/>
</dbReference>
<dbReference type="InterPro" id="IPR000719">
    <property type="entry name" value="Prot_kinase_dom"/>
</dbReference>
<protein>
    <submittedName>
        <fullName evidence="9">F-box domain, Phloem protein 2-like protein</fullName>
    </submittedName>
</protein>
<dbReference type="Pfam" id="PF07714">
    <property type="entry name" value="PK_Tyr_Ser-Thr"/>
    <property type="match status" value="1"/>
</dbReference>
<dbReference type="PROSITE" id="PS00107">
    <property type="entry name" value="PROTEIN_KINASE_ATP"/>
    <property type="match status" value="1"/>
</dbReference>
<name>A0A2U1P0B4_ARTAN</name>
<evidence type="ECO:0000256" key="5">
    <source>
        <dbReference type="ARBA" id="ARBA00022840"/>
    </source>
</evidence>
<feature type="domain" description="Protein kinase" evidence="8">
    <location>
        <begin position="40"/>
        <end position="403"/>
    </location>
</feature>
<keyword evidence="10" id="KW-1185">Reference proteome</keyword>
<evidence type="ECO:0000256" key="2">
    <source>
        <dbReference type="ARBA" id="ARBA00022679"/>
    </source>
</evidence>
<dbReference type="GO" id="GO:0004674">
    <property type="term" value="F:protein serine/threonine kinase activity"/>
    <property type="evidence" value="ECO:0007669"/>
    <property type="project" value="UniProtKB-KW"/>
</dbReference>
<dbReference type="InterPro" id="IPR025886">
    <property type="entry name" value="PP2-like"/>
</dbReference>
<accession>A0A2U1P0B4</accession>
<dbReference type="InterPro" id="IPR011009">
    <property type="entry name" value="Kinase-like_dom_sf"/>
</dbReference>
<comment type="caution">
    <text evidence="9">The sequence shown here is derived from an EMBL/GenBank/DDBJ whole genome shotgun (WGS) entry which is preliminary data.</text>
</comment>
<keyword evidence="5 6" id="KW-0067">ATP-binding</keyword>
<keyword evidence="3 6" id="KW-0547">Nucleotide-binding</keyword>
<keyword evidence="1" id="KW-0723">Serine/threonine-protein kinase</keyword>
<evidence type="ECO:0000256" key="3">
    <source>
        <dbReference type="ARBA" id="ARBA00022741"/>
    </source>
</evidence>
<dbReference type="InterPro" id="IPR045272">
    <property type="entry name" value="ANXUR1/2-like"/>
</dbReference>
<feature type="region of interest" description="Disordered" evidence="7">
    <location>
        <begin position="1"/>
        <end position="20"/>
    </location>
</feature>
<organism evidence="9 10">
    <name type="scientific">Artemisia annua</name>
    <name type="common">Sweet wormwood</name>
    <dbReference type="NCBI Taxonomy" id="35608"/>
    <lineage>
        <taxon>Eukaryota</taxon>
        <taxon>Viridiplantae</taxon>
        <taxon>Streptophyta</taxon>
        <taxon>Embryophyta</taxon>
        <taxon>Tracheophyta</taxon>
        <taxon>Spermatophyta</taxon>
        <taxon>Magnoliopsida</taxon>
        <taxon>eudicotyledons</taxon>
        <taxon>Gunneridae</taxon>
        <taxon>Pentapetalae</taxon>
        <taxon>asterids</taxon>
        <taxon>campanulids</taxon>
        <taxon>Asterales</taxon>
        <taxon>Asteraceae</taxon>
        <taxon>Asteroideae</taxon>
        <taxon>Anthemideae</taxon>
        <taxon>Artemisiinae</taxon>
        <taxon>Artemisia</taxon>
    </lineage>
</organism>
<dbReference type="STRING" id="35608.A0A2U1P0B4"/>
<dbReference type="GO" id="GO:0009506">
    <property type="term" value="C:plasmodesma"/>
    <property type="evidence" value="ECO:0007669"/>
    <property type="project" value="TreeGrafter"/>
</dbReference>
<gene>
    <name evidence="9" type="ORF">CTI12_AA208250</name>
</gene>
<dbReference type="Gene3D" id="3.30.200.20">
    <property type="entry name" value="Phosphorylase Kinase, domain 1"/>
    <property type="match status" value="1"/>
</dbReference>
<dbReference type="EMBL" id="PKPP01001886">
    <property type="protein sequence ID" value="PWA79215.1"/>
    <property type="molecule type" value="Genomic_DNA"/>
</dbReference>
<sequence>MIAAIGNDKQSDPSTSSSVPLSQQCRHFELYDILLATENFDESLVIGKGGFGKVYKGTIFNGSTTDVAAFKRLDPDSSQGAPQFRAEVEILSKLRHCNLVSLFGYCNQEKEMILVYEYMPNGTLEGHLHQHVFYIDDQALNLASWAQENIIQGNLNHIIDSELRAEISPKSMKEFVRIAKTCLHSDPKDRPTMAEVSCSLEYVLKLQEEYNNSVQPSGRTIYGTLVNMLPLRTTEFRQDMVSGQKTYMLGARELSITWHDDTRYWNWGHVPESRFAEVAILKEVYCLDIRGKISTAILSPRSIYVAYLVFQMAPDSTGLSVPAKTVVTFGGKKNEISDVYLQQEWTLTRVSHTKRNDGWMEIKLSEFYHHDGDEGEVEIMFQENNTSNMKTGLIVEGIEIRPI</sequence>
<dbReference type="AlphaFoldDB" id="A0A2U1P0B4"/>
<evidence type="ECO:0000256" key="7">
    <source>
        <dbReference type="SAM" id="MobiDB-lite"/>
    </source>
</evidence>
<evidence type="ECO:0000259" key="8">
    <source>
        <dbReference type="PROSITE" id="PS50011"/>
    </source>
</evidence>
<evidence type="ECO:0000313" key="10">
    <source>
        <dbReference type="Proteomes" id="UP000245207"/>
    </source>
</evidence>
<dbReference type="OrthoDB" id="1918565at2759"/>
<dbReference type="GO" id="GO:0005886">
    <property type="term" value="C:plasma membrane"/>
    <property type="evidence" value="ECO:0007669"/>
    <property type="project" value="TreeGrafter"/>
</dbReference>
<evidence type="ECO:0000256" key="1">
    <source>
        <dbReference type="ARBA" id="ARBA00022527"/>
    </source>
</evidence>
<reference evidence="9 10" key="1">
    <citation type="journal article" date="2018" name="Mol. Plant">
        <title>The genome of Artemisia annua provides insight into the evolution of Asteraceae family and artemisinin biosynthesis.</title>
        <authorList>
            <person name="Shen Q."/>
            <person name="Zhang L."/>
            <person name="Liao Z."/>
            <person name="Wang S."/>
            <person name="Yan T."/>
            <person name="Shi P."/>
            <person name="Liu M."/>
            <person name="Fu X."/>
            <person name="Pan Q."/>
            <person name="Wang Y."/>
            <person name="Lv Z."/>
            <person name="Lu X."/>
            <person name="Zhang F."/>
            <person name="Jiang W."/>
            <person name="Ma Y."/>
            <person name="Chen M."/>
            <person name="Hao X."/>
            <person name="Li L."/>
            <person name="Tang Y."/>
            <person name="Lv G."/>
            <person name="Zhou Y."/>
            <person name="Sun X."/>
            <person name="Brodelius P.E."/>
            <person name="Rose J.K.C."/>
            <person name="Tang K."/>
        </authorList>
    </citation>
    <scope>NUCLEOTIDE SEQUENCE [LARGE SCALE GENOMIC DNA]</scope>
    <source>
        <strain evidence="10">cv. Huhao1</strain>
        <tissue evidence="9">Leaf</tissue>
    </source>
</reference>
<dbReference type="SUPFAM" id="SSF56112">
    <property type="entry name" value="Protein kinase-like (PK-like)"/>
    <property type="match status" value="1"/>
</dbReference>
<feature type="binding site" evidence="6">
    <location>
        <position position="71"/>
    </location>
    <ligand>
        <name>ATP</name>
        <dbReference type="ChEBI" id="CHEBI:30616"/>
    </ligand>
</feature>
<evidence type="ECO:0000256" key="6">
    <source>
        <dbReference type="PROSITE-ProRule" id="PRU10141"/>
    </source>
</evidence>
<keyword evidence="4" id="KW-0418">Kinase</keyword>
<evidence type="ECO:0000313" key="9">
    <source>
        <dbReference type="EMBL" id="PWA79215.1"/>
    </source>
</evidence>
<evidence type="ECO:0000256" key="4">
    <source>
        <dbReference type="ARBA" id="ARBA00022777"/>
    </source>
</evidence>
<dbReference type="Gene3D" id="1.10.510.10">
    <property type="entry name" value="Transferase(Phosphotransferase) domain 1"/>
    <property type="match status" value="1"/>
</dbReference>
<dbReference type="PROSITE" id="PS50011">
    <property type="entry name" value="PROTEIN_KINASE_DOM"/>
    <property type="match status" value="1"/>
</dbReference>
<dbReference type="PANTHER" id="PTHR27003:SF342">
    <property type="entry name" value="TYROSINE-PROTEIN KINASE, CSF-1_PDGF RECEPTOR FAMILY-RELATED"/>
    <property type="match status" value="1"/>
</dbReference>
<dbReference type="GO" id="GO:0004714">
    <property type="term" value="F:transmembrane receptor protein tyrosine kinase activity"/>
    <property type="evidence" value="ECO:0007669"/>
    <property type="project" value="InterPro"/>
</dbReference>
<dbReference type="PANTHER" id="PTHR27003">
    <property type="entry name" value="OS07G0166700 PROTEIN"/>
    <property type="match status" value="1"/>
</dbReference>
<dbReference type="Pfam" id="PF14299">
    <property type="entry name" value="PP2"/>
    <property type="match status" value="1"/>
</dbReference>
<proteinExistence type="predicted"/>